<dbReference type="EMBL" id="FPBH01000014">
    <property type="protein sequence ID" value="SFU19361.1"/>
    <property type="molecule type" value="Genomic_DNA"/>
</dbReference>
<evidence type="ECO:0008006" key="5">
    <source>
        <dbReference type="Google" id="ProtNLM"/>
    </source>
</evidence>
<feature type="chain" id="PRO_5011619422" description="DUF4148 domain-containing protein" evidence="2">
    <location>
        <begin position="23"/>
        <end position="126"/>
    </location>
</feature>
<evidence type="ECO:0000313" key="3">
    <source>
        <dbReference type="EMBL" id="SFU19361.1"/>
    </source>
</evidence>
<feature type="signal peptide" evidence="2">
    <location>
        <begin position="1"/>
        <end position="22"/>
    </location>
</feature>
<dbReference type="AlphaFoldDB" id="A0A1I7E5Y7"/>
<evidence type="ECO:0000256" key="2">
    <source>
        <dbReference type="SAM" id="SignalP"/>
    </source>
</evidence>
<reference evidence="3 4" key="1">
    <citation type="submission" date="2016-10" db="EMBL/GenBank/DDBJ databases">
        <authorList>
            <person name="de Groot N.N."/>
        </authorList>
    </citation>
    <scope>NUCLEOTIDE SEQUENCE [LARGE SCALE GENOMIC DNA]</scope>
    <source>
        <strain evidence="3 4">LMG 27731</strain>
    </source>
</reference>
<dbReference type="RefSeq" id="WP_093637331.1">
    <property type="nucleotide sequence ID" value="NZ_FPBH01000014.1"/>
</dbReference>
<proteinExistence type="predicted"/>
<evidence type="ECO:0000256" key="1">
    <source>
        <dbReference type="SAM" id="MobiDB-lite"/>
    </source>
</evidence>
<name>A0A1I7E5Y7_9BURK</name>
<dbReference type="Pfam" id="PF13663">
    <property type="entry name" value="DUF4148"/>
    <property type="match status" value="1"/>
</dbReference>
<dbReference type="InterPro" id="IPR025421">
    <property type="entry name" value="DUF4148"/>
</dbReference>
<keyword evidence="2" id="KW-0732">Signal</keyword>
<dbReference type="Proteomes" id="UP000198844">
    <property type="component" value="Unassembled WGS sequence"/>
</dbReference>
<gene>
    <name evidence="3" type="ORF">SAMN05192563_101451</name>
</gene>
<protein>
    <recommendedName>
        <fullName evidence="5">DUF4148 domain-containing protein</fullName>
    </recommendedName>
</protein>
<feature type="region of interest" description="Disordered" evidence="1">
    <location>
        <begin position="64"/>
        <end position="112"/>
    </location>
</feature>
<organism evidence="3 4">
    <name type="scientific">Paraburkholderia aspalathi</name>
    <dbReference type="NCBI Taxonomy" id="1324617"/>
    <lineage>
        <taxon>Bacteria</taxon>
        <taxon>Pseudomonadati</taxon>
        <taxon>Pseudomonadota</taxon>
        <taxon>Betaproteobacteria</taxon>
        <taxon>Burkholderiales</taxon>
        <taxon>Burkholderiaceae</taxon>
        <taxon>Paraburkholderia</taxon>
    </lineage>
</organism>
<feature type="compositionally biased region" description="Low complexity" evidence="1">
    <location>
        <begin position="64"/>
        <end position="85"/>
    </location>
</feature>
<dbReference type="OrthoDB" id="9104200at2"/>
<sequence>MKKLTLLALTLSAVVISTSTFAQSASVPLTRAQVRADLIKLEQAGYNPSTSDDATYPADIQAAEAKVAAQDAEQQAATPQQQESDSGMGAEMKGTTDSGHKKQDMHPSNPSTCIGPASFCDIFFGS</sequence>
<accession>A0A1I7E5Y7</accession>
<evidence type="ECO:0000313" key="4">
    <source>
        <dbReference type="Proteomes" id="UP000198844"/>
    </source>
</evidence>